<gene>
    <name evidence="1" type="ORF">G7B40_031040</name>
</gene>
<dbReference type="EMBL" id="JAALHA020000021">
    <property type="protein sequence ID" value="MDR9898961.1"/>
    <property type="molecule type" value="Genomic_DNA"/>
</dbReference>
<organism evidence="1 2">
    <name type="scientific">Aetokthonos hydrillicola Thurmond2011</name>
    <dbReference type="NCBI Taxonomy" id="2712845"/>
    <lineage>
        <taxon>Bacteria</taxon>
        <taxon>Bacillati</taxon>
        <taxon>Cyanobacteriota</taxon>
        <taxon>Cyanophyceae</taxon>
        <taxon>Nostocales</taxon>
        <taxon>Hapalosiphonaceae</taxon>
        <taxon>Aetokthonos</taxon>
    </lineage>
</organism>
<comment type="caution">
    <text evidence="1">The sequence shown here is derived from an EMBL/GenBank/DDBJ whole genome shotgun (WGS) entry which is preliminary data.</text>
</comment>
<dbReference type="RefSeq" id="WP_208352277.1">
    <property type="nucleotide sequence ID" value="NZ_JAALHA020000021.1"/>
</dbReference>
<dbReference type="AlphaFoldDB" id="A0AAP5ICF5"/>
<evidence type="ECO:0000313" key="2">
    <source>
        <dbReference type="Proteomes" id="UP000667802"/>
    </source>
</evidence>
<accession>A0AAP5ICF5</accession>
<name>A0AAP5ICF5_9CYAN</name>
<protein>
    <submittedName>
        <fullName evidence="1">Uncharacterized protein</fullName>
    </submittedName>
</protein>
<reference evidence="2" key="1">
    <citation type="journal article" date="2021" name="Science">
        <title>Hunting the eagle killer: A cyanobacterial neurotoxin causes vacuolar myelinopathy.</title>
        <authorList>
            <person name="Breinlinger S."/>
            <person name="Phillips T.J."/>
            <person name="Haram B.N."/>
            <person name="Mares J."/>
            <person name="Martinez Yerena J.A."/>
            <person name="Hrouzek P."/>
            <person name="Sobotka R."/>
            <person name="Henderson W.M."/>
            <person name="Schmieder P."/>
            <person name="Williams S.M."/>
            <person name="Lauderdale J.D."/>
            <person name="Wilde H.D."/>
            <person name="Gerrin W."/>
            <person name="Kust A."/>
            <person name="Washington J.W."/>
            <person name="Wagner C."/>
            <person name="Geier B."/>
            <person name="Liebeke M."/>
            <person name="Enke H."/>
            <person name="Niedermeyer T.H.J."/>
            <person name="Wilde S.B."/>
        </authorList>
    </citation>
    <scope>NUCLEOTIDE SEQUENCE [LARGE SCALE GENOMIC DNA]</scope>
    <source>
        <strain evidence="2">Thurmond2011</strain>
    </source>
</reference>
<keyword evidence="2" id="KW-1185">Reference proteome</keyword>
<sequence length="180" mass="20866">MLKVIANLPIVVKRGDFMHVLHFIVINAESPQQACNDVDCFLQKNTDNFGYEYFTVIGCVSEDEHYVHDENGIKDISELNSISKLNDYCKQNFQMDKVFTEKAIQAMEKFRCGAEMTQDDWWNIRIFAGFMERTFGKDLERFDILQDTFLEYDFQSDGVTALSMIGEGVNKYVVFVEFAV</sequence>
<dbReference type="Proteomes" id="UP000667802">
    <property type="component" value="Unassembled WGS sequence"/>
</dbReference>
<evidence type="ECO:0000313" key="1">
    <source>
        <dbReference type="EMBL" id="MDR9898961.1"/>
    </source>
</evidence>
<proteinExistence type="predicted"/>